<name>A0A6P3ZCF6_ZIZJJ</name>
<dbReference type="Pfam" id="PF00400">
    <property type="entry name" value="WD40"/>
    <property type="match status" value="1"/>
</dbReference>
<dbReference type="GO" id="GO:0032040">
    <property type="term" value="C:small-subunit processome"/>
    <property type="evidence" value="ECO:0007669"/>
    <property type="project" value="TreeGrafter"/>
</dbReference>
<dbReference type="InterPro" id="IPR036322">
    <property type="entry name" value="WD40_repeat_dom_sf"/>
</dbReference>
<evidence type="ECO:0000256" key="5">
    <source>
        <dbReference type="PROSITE-ProRule" id="PRU00221"/>
    </source>
</evidence>
<accession>A0A6P3ZCF6</accession>
<dbReference type="PROSITE" id="PS50082">
    <property type="entry name" value="WD_REPEATS_2"/>
    <property type="match status" value="1"/>
</dbReference>
<dbReference type="SMART" id="SM00320">
    <property type="entry name" value="WD40"/>
    <property type="match status" value="4"/>
</dbReference>
<comment type="subcellular location">
    <subcellularLocation>
        <location evidence="1">Nucleus</location>
        <location evidence="1">Nucleolus</location>
    </subcellularLocation>
</comment>
<dbReference type="PANTHER" id="PTHR14085">
    <property type="entry name" value="WD-REPEAT PROTEIN BING4"/>
    <property type="match status" value="1"/>
</dbReference>
<dbReference type="PROSITE" id="PS50294">
    <property type="entry name" value="WD_REPEATS_REGION"/>
    <property type="match status" value="1"/>
</dbReference>
<evidence type="ECO:0000256" key="3">
    <source>
        <dbReference type="ARBA" id="ARBA00022737"/>
    </source>
</evidence>
<organism evidence="8 9">
    <name type="scientific">Ziziphus jujuba</name>
    <name type="common">Chinese jujube</name>
    <name type="synonym">Ziziphus sativa</name>
    <dbReference type="NCBI Taxonomy" id="326968"/>
    <lineage>
        <taxon>Eukaryota</taxon>
        <taxon>Viridiplantae</taxon>
        <taxon>Streptophyta</taxon>
        <taxon>Embryophyta</taxon>
        <taxon>Tracheophyta</taxon>
        <taxon>Spermatophyta</taxon>
        <taxon>Magnoliopsida</taxon>
        <taxon>eudicotyledons</taxon>
        <taxon>Gunneridae</taxon>
        <taxon>Pentapetalae</taxon>
        <taxon>rosids</taxon>
        <taxon>fabids</taxon>
        <taxon>Rosales</taxon>
        <taxon>Rhamnaceae</taxon>
        <taxon>Paliureae</taxon>
        <taxon>Ziziphus</taxon>
    </lineage>
</organism>
<gene>
    <name evidence="9" type="primary">LOC107413072</name>
</gene>
<protein>
    <submittedName>
        <fullName evidence="9">Probable U3 small nucleolar RNA-associated protein 7</fullName>
    </submittedName>
</protein>
<dbReference type="Proteomes" id="UP001652623">
    <property type="component" value="Chromosome 8"/>
</dbReference>
<dbReference type="KEGG" id="zju:107413072"/>
<evidence type="ECO:0000313" key="9">
    <source>
        <dbReference type="RefSeq" id="XP_015876416.2"/>
    </source>
</evidence>
<dbReference type="FunCoup" id="A0A6P3ZCF6">
    <property type="interactions" value="3204"/>
</dbReference>
<feature type="repeat" description="WD" evidence="5">
    <location>
        <begin position="276"/>
        <end position="317"/>
    </location>
</feature>
<feature type="domain" description="BING4 C-terminal" evidence="7">
    <location>
        <begin position="356"/>
        <end position="436"/>
    </location>
</feature>
<keyword evidence="3" id="KW-0677">Repeat</keyword>
<evidence type="ECO:0000256" key="2">
    <source>
        <dbReference type="ARBA" id="ARBA00022574"/>
    </source>
</evidence>
<reference evidence="9" key="1">
    <citation type="submission" date="2025-08" db="UniProtKB">
        <authorList>
            <consortium name="RefSeq"/>
        </authorList>
    </citation>
    <scope>IDENTIFICATION</scope>
    <source>
        <tissue evidence="9">Seedling</tissue>
    </source>
</reference>
<sequence>MGVKRESVTPASIVPPVDQEISDELEVKVKKYLRGEGTNLEVLQDKKLKGQLAIREELYGKSAKAAAKAEKWLMPSEGGYLEAEGIEKTWTIKQEALAREVDVLSTRSQYDIVLPDLGPYRMDFTPSGRYMAVGGQKGHLAIMDMRNMNLIKEFQVRETVRDVVFLHNELFFAAAQKKYPYIYNRDGTELHCLKEHGAVLRLQFLKNHFLLASINKFGQLHYQDVTMGEMIGNYRTGMGRTNVMQVNPFNGVVALGHSGGTVSMWKPTSAAPLLKMLCHRGPISALAFHPNGHIMATAGKEKKIKLWDLRKLDSELQDIHGHANTLDFSQKGLLARGTGSFVQILSDFSSTQNYSRYMSHSMAKGYQIGKVLFRPYEDVLCIGHSMGWSSILIPGSGEPNFDSWVANPFETSKQRREKEVHSLLDKLPPETIMLNPTKIGTVKPARKKEKPSKEERDAEMEAAIEAVKGTALKKKTKGRNQPSKRAVKRKEMVAKARRPFLEQQKSEEEQLARKKQKISEEVQLPKSLQRFARKKASA</sequence>
<evidence type="ECO:0000256" key="6">
    <source>
        <dbReference type="SAM" id="MobiDB-lite"/>
    </source>
</evidence>
<keyword evidence="2 5" id="KW-0853">WD repeat</keyword>
<evidence type="ECO:0000259" key="7">
    <source>
        <dbReference type="SMART" id="SM01033"/>
    </source>
</evidence>
<evidence type="ECO:0000256" key="1">
    <source>
        <dbReference type="ARBA" id="ARBA00004604"/>
    </source>
</evidence>
<evidence type="ECO:0000256" key="4">
    <source>
        <dbReference type="ARBA" id="ARBA00023242"/>
    </source>
</evidence>
<keyword evidence="4" id="KW-0539">Nucleus</keyword>
<dbReference type="InterPro" id="IPR001680">
    <property type="entry name" value="WD40_rpt"/>
</dbReference>
<dbReference type="SMART" id="SM01033">
    <property type="entry name" value="BING4CT"/>
    <property type="match status" value="1"/>
</dbReference>
<dbReference type="PANTHER" id="PTHR14085:SF3">
    <property type="entry name" value="WD REPEAT-CONTAINING PROTEIN 46"/>
    <property type="match status" value="1"/>
</dbReference>
<dbReference type="InterPro" id="IPR012952">
    <property type="entry name" value="BING4_C_dom"/>
</dbReference>
<dbReference type="InterPro" id="IPR015943">
    <property type="entry name" value="WD40/YVTN_repeat-like_dom_sf"/>
</dbReference>
<dbReference type="AlphaFoldDB" id="A0A6P3ZCF6"/>
<dbReference type="Gene3D" id="2.130.10.10">
    <property type="entry name" value="YVTN repeat-like/Quinoprotein amine dehydrogenase"/>
    <property type="match status" value="2"/>
</dbReference>
<proteinExistence type="predicted"/>
<dbReference type="InterPro" id="IPR040315">
    <property type="entry name" value="WDR46/Utp7"/>
</dbReference>
<feature type="region of interest" description="Disordered" evidence="6">
    <location>
        <begin position="466"/>
        <end position="518"/>
    </location>
</feature>
<dbReference type="Pfam" id="PF08149">
    <property type="entry name" value="BING4CT"/>
    <property type="match status" value="1"/>
</dbReference>
<dbReference type="GeneID" id="107413072"/>
<dbReference type="GO" id="GO:0000462">
    <property type="term" value="P:maturation of SSU-rRNA from tricistronic rRNA transcript (SSU-rRNA, 5.8S rRNA, LSU-rRNA)"/>
    <property type="evidence" value="ECO:0007669"/>
    <property type="project" value="TreeGrafter"/>
</dbReference>
<feature type="compositionally biased region" description="Basic and acidic residues" evidence="6">
    <location>
        <begin position="504"/>
        <end position="518"/>
    </location>
</feature>
<dbReference type="SUPFAM" id="SSF50978">
    <property type="entry name" value="WD40 repeat-like"/>
    <property type="match status" value="1"/>
</dbReference>
<evidence type="ECO:0000313" key="8">
    <source>
        <dbReference type="Proteomes" id="UP001652623"/>
    </source>
</evidence>
<dbReference type="GO" id="GO:0030686">
    <property type="term" value="C:90S preribosome"/>
    <property type="evidence" value="ECO:0007669"/>
    <property type="project" value="TreeGrafter"/>
</dbReference>
<keyword evidence="8" id="KW-1185">Reference proteome</keyword>
<dbReference type="InParanoid" id="A0A6P3ZCF6"/>
<dbReference type="RefSeq" id="XP_015876416.2">
    <property type="nucleotide sequence ID" value="XM_016020930.4"/>
</dbReference>